<dbReference type="Pfam" id="PF02413">
    <property type="entry name" value="Caudo_TAP"/>
    <property type="match status" value="1"/>
</dbReference>
<name>A0A2S8Q652_9GAMM</name>
<organism evidence="1 2">
    <name type="scientific">Photorhabdus hindustanensis</name>
    <dbReference type="NCBI Taxonomy" id="2918802"/>
    <lineage>
        <taxon>Bacteria</taxon>
        <taxon>Pseudomonadati</taxon>
        <taxon>Pseudomonadota</taxon>
        <taxon>Gammaproteobacteria</taxon>
        <taxon>Enterobacterales</taxon>
        <taxon>Morganellaceae</taxon>
        <taxon>Photorhabdus</taxon>
    </lineage>
</organism>
<accession>A0A2S8Q652</accession>
<reference evidence="1 2" key="1">
    <citation type="submission" date="2018-02" db="EMBL/GenBank/DDBJ databases">
        <title>Five New Genomes of Indian Photorhabdus Isolates TSA.</title>
        <authorList>
            <person name="Dubay B."/>
            <person name="Somvanshi V.S."/>
        </authorList>
    </citation>
    <scope>NUCLEOTIDE SEQUENCE [LARGE SCALE GENOMIC DNA]</scope>
    <source>
        <strain evidence="1 2">H1</strain>
    </source>
</reference>
<dbReference type="InterPro" id="IPR003458">
    <property type="entry name" value="Phage_T4_Gp38_tail_assem"/>
</dbReference>
<evidence type="ECO:0000313" key="1">
    <source>
        <dbReference type="EMBL" id="PQQ27902.1"/>
    </source>
</evidence>
<keyword evidence="2" id="KW-1185">Reference proteome</keyword>
<sequence>MQSEAKKALLLNWRKYLVLLSLVDVSLAPNIK</sequence>
<evidence type="ECO:0000313" key="2">
    <source>
        <dbReference type="Proteomes" id="UP000239550"/>
    </source>
</evidence>
<dbReference type="EMBL" id="PUWT01000013">
    <property type="protein sequence ID" value="PQQ27902.1"/>
    <property type="molecule type" value="Genomic_DNA"/>
</dbReference>
<gene>
    <name evidence="1" type="ORF">C6H66_05385</name>
</gene>
<proteinExistence type="predicted"/>
<dbReference type="AlphaFoldDB" id="A0A2S8Q652"/>
<dbReference type="Proteomes" id="UP000239550">
    <property type="component" value="Unassembled WGS sequence"/>
</dbReference>
<protein>
    <submittedName>
        <fullName evidence="1">Uncharacterized protein</fullName>
    </submittedName>
</protein>
<comment type="caution">
    <text evidence="1">The sequence shown here is derived from an EMBL/GenBank/DDBJ whole genome shotgun (WGS) entry which is preliminary data.</text>
</comment>